<dbReference type="InterPro" id="IPR009828">
    <property type="entry name" value="CYRIA/CYRIB_Rac1-bd"/>
</dbReference>
<evidence type="ECO:0000256" key="3">
    <source>
        <dbReference type="ARBA" id="ARBA00023136"/>
    </source>
</evidence>
<sequence>MKGVHCFAVEIQLGRISIEFQRKFTDKDGTIALPSRARSRTSGAADSGSKSKRWVNDKEEKMVKDEDAQPTDEETLVFKTLAAALASAATNIEAIKGYAGCSDAIRTAISSPSLEAEDAVWRRLTPAIAQLMMPSRKPSTSLHLPTPLPITSNSIKQQQKELRTFYFSQINCQNDLAYYRRSLQKVRLVGGGTGGGGPRQLISDDLANSMSMFFAQPAPMLSDKYGAFSKESKIDIRAYVRLIKGNGGPLTSTLMNGLRFSTTHLNDENTPTNIKDYVNDG</sequence>
<proteinExistence type="inferred from homology"/>
<dbReference type="Pfam" id="PF07159">
    <property type="entry name" value="CYRIA-B_Rac1-bd"/>
    <property type="match status" value="3"/>
</dbReference>
<feature type="region of interest" description="Disordered" evidence="5">
    <location>
        <begin position="35"/>
        <end position="69"/>
    </location>
</feature>
<dbReference type="GO" id="GO:0031267">
    <property type="term" value="F:small GTPase binding"/>
    <property type="evidence" value="ECO:0007669"/>
    <property type="project" value="InterPro"/>
</dbReference>
<dbReference type="GO" id="GO:0030833">
    <property type="term" value="P:regulation of actin filament polymerization"/>
    <property type="evidence" value="ECO:0007669"/>
    <property type="project" value="InterPro"/>
</dbReference>
<evidence type="ECO:0000313" key="8">
    <source>
        <dbReference type="Proteomes" id="UP001211907"/>
    </source>
</evidence>
<accession>A0AAD5XFY2</accession>
<evidence type="ECO:0000313" key="7">
    <source>
        <dbReference type="EMBL" id="KAJ3121428.1"/>
    </source>
</evidence>
<comment type="similarity">
    <text evidence="2">Belongs to the CYRI family.</text>
</comment>
<evidence type="ECO:0000256" key="1">
    <source>
        <dbReference type="ARBA" id="ARBA00004635"/>
    </source>
</evidence>
<keyword evidence="3" id="KW-0472">Membrane</keyword>
<feature type="domain" description="CYRIA/CYRIB Rac1 binding" evidence="6">
    <location>
        <begin position="171"/>
        <end position="221"/>
    </location>
</feature>
<protein>
    <submittedName>
        <fullName evidence="7">Protein fam49a</fullName>
    </submittedName>
</protein>
<dbReference type="Proteomes" id="UP001211907">
    <property type="component" value="Unassembled WGS sequence"/>
</dbReference>
<evidence type="ECO:0000259" key="6">
    <source>
        <dbReference type="Pfam" id="PF07159"/>
    </source>
</evidence>
<reference evidence="7" key="1">
    <citation type="submission" date="2020-05" db="EMBL/GenBank/DDBJ databases">
        <title>Phylogenomic resolution of chytrid fungi.</title>
        <authorList>
            <person name="Stajich J.E."/>
            <person name="Amses K."/>
            <person name="Simmons R."/>
            <person name="Seto K."/>
            <person name="Myers J."/>
            <person name="Bonds A."/>
            <person name="Quandt C.A."/>
            <person name="Barry K."/>
            <person name="Liu P."/>
            <person name="Grigoriev I."/>
            <person name="Longcore J.E."/>
            <person name="James T.Y."/>
        </authorList>
    </citation>
    <scope>NUCLEOTIDE SEQUENCE</scope>
    <source>
        <strain evidence="7">JEL0513</strain>
    </source>
</reference>
<dbReference type="AlphaFoldDB" id="A0AAD5XFY2"/>
<name>A0AAD5XFY2_9FUNG</name>
<comment type="subcellular location">
    <subcellularLocation>
        <location evidence="1">Membrane</location>
        <topology evidence="1">Lipid-anchor</topology>
    </subcellularLocation>
</comment>
<keyword evidence="4" id="KW-0449">Lipoprotein</keyword>
<feature type="compositionally biased region" description="Basic and acidic residues" evidence="5">
    <location>
        <begin position="54"/>
        <end position="67"/>
    </location>
</feature>
<gene>
    <name evidence="7" type="primary">FAM49A_2</name>
    <name evidence="7" type="ORF">HK100_012390</name>
</gene>
<organism evidence="7 8">
    <name type="scientific">Physocladia obscura</name>
    <dbReference type="NCBI Taxonomy" id="109957"/>
    <lineage>
        <taxon>Eukaryota</taxon>
        <taxon>Fungi</taxon>
        <taxon>Fungi incertae sedis</taxon>
        <taxon>Chytridiomycota</taxon>
        <taxon>Chytridiomycota incertae sedis</taxon>
        <taxon>Chytridiomycetes</taxon>
        <taxon>Chytridiales</taxon>
        <taxon>Chytriomycetaceae</taxon>
        <taxon>Physocladia</taxon>
    </lineage>
</organism>
<evidence type="ECO:0000256" key="4">
    <source>
        <dbReference type="ARBA" id="ARBA00023288"/>
    </source>
</evidence>
<feature type="domain" description="CYRIA/CYRIB Rac1 binding" evidence="6">
    <location>
        <begin position="224"/>
        <end position="275"/>
    </location>
</feature>
<dbReference type="PANTHER" id="PTHR12422">
    <property type="entry name" value="GH09096P"/>
    <property type="match status" value="1"/>
</dbReference>
<feature type="domain" description="CYRIA/CYRIB Rac1 binding" evidence="6">
    <location>
        <begin position="65"/>
        <end position="132"/>
    </location>
</feature>
<dbReference type="GO" id="GO:0016020">
    <property type="term" value="C:membrane"/>
    <property type="evidence" value="ECO:0007669"/>
    <property type="project" value="UniProtKB-SubCell"/>
</dbReference>
<evidence type="ECO:0000256" key="5">
    <source>
        <dbReference type="SAM" id="MobiDB-lite"/>
    </source>
</evidence>
<comment type="caution">
    <text evidence="7">The sequence shown here is derived from an EMBL/GenBank/DDBJ whole genome shotgun (WGS) entry which is preliminary data.</text>
</comment>
<evidence type="ECO:0000256" key="2">
    <source>
        <dbReference type="ARBA" id="ARBA00005778"/>
    </source>
</evidence>
<dbReference type="EMBL" id="JADGJH010000881">
    <property type="protein sequence ID" value="KAJ3121428.1"/>
    <property type="molecule type" value="Genomic_DNA"/>
</dbReference>
<keyword evidence="8" id="KW-1185">Reference proteome</keyword>
<dbReference type="InterPro" id="IPR039789">
    <property type="entry name" value="CYRI"/>
</dbReference>